<dbReference type="PANTHER" id="PTHR28072">
    <property type="entry name" value="CRUCIFORM CUTTING ENDONUCLEASE 1, MITOCHONDRIAL-RELATED"/>
    <property type="match status" value="1"/>
</dbReference>
<dbReference type="GO" id="GO:0000402">
    <property type="term" value="F:crossed form four-way junction DNA binding"/>
    <property type="evidence" value="ECO:0007669"/>
    <property type="project" value="TreeGrafter"/>
</dbReference>
<dbReference type="PANTHER" id="PTHR28072:SF1">
    <property type="entry name" value="CRUCIFORM CUTTING ENDONUCLEASE 1, MITOCHONDRIAL-RELATED"/>
    <property type="match status" value="1"/>
</dbReference>
<keyword evidence="4" id="KW-1185">Reference proteome</keyword>
<dbReference type="InterPro" id="IPR012337">
    <property type="entry name" value="RNaseH-like_sf"/>
</dbReference>
<name>A0A6G1K334_9PLEO</name>
<organism evidence="3 4">
    <name type="scientific">Pleomassaria siparia CBS 279.74</name>
    <dbReference type="NCBI Taxonomy" id="1314801"/>
    <lineage>
        <taxon>Eukaryota</taxon>
        <taxon>Fungi</taxon>
        <taxon>Dikarya</taxon>
        <taxon>Ascomycota</taxon>
        <taxon>Pezizomycotina</taxon>
        <taxon>Dothideomycetes</taxon>
        <taxon>Pleosporomycetidae</taxon>
        <taxon>Pleosporales</taxon>
        <taxon>Pleomassariaceae</taxon>
        <taxon>Pleomassaria</taxon>
    </lineage>
</organism>
<dbReference type="InterPro" id="IPR015242">
    <property type="entry name" value="Ydc2_cat"/>
</dbReference>
<reference evidence="3" key="1">
    <citation type="journal article" date="2020" name="Stud. Mycol.">
        <title>101 Dothideomycetes genomes: a test case for predicting lifestyles and emergence of pathogens.</title>
        <authorList>
            <person name="Haridas S."/>
            <person name="Albert R."/>
            <person name="Binder M."/>
            <person name="Bloem J."/>
            <person name="Labutti K."/>
            <person name="Salamov A."/>
            <person name="Andreopoulos B."/>
            <person name="Baker S."/>
            <person name="Barry K."/>
            <person name="Bills G."/>
            <person name="Bluhm B."/>
            <person name="Cannon C."/>
            <person name="Castanera R."/>
            <person name="Culley D."/>
            <person name="Daum C."/>
            <person name="Ezra D."/>
            <person name="Gonzalez J."/>
            <person name="Henrissat B."/>
            <person name="Kuo A."/>
            <person name="Liang C."/>
            <person name="Lipzen A."/>
            <person name="Lutzoni F."/>
            <person name="Magnuson J."/>
            <person name="Mondo S."/>
            <person name="Nolan M."/>
            <person name="Ohm R."/>
            <person name="Pangilinan J."/>
            <person name="Park H.-J."/>
            <person name="Ramirez L."/>
            <person name="Alfaro M."/>
            <person name="Sun H."/>
            <person name="Tritt A."/>
            <person name="Yoshinaga Y."/>
            <person name="Zwiers L.-H."/>
            <person name="Turgeon B."/>
            <person name="Goodwin S."/>
            <person name="Spatafora J."/>
            <person name="Crous P."/>
            <person name="Grigoriev I."/>
        </authorList>
    </citation>
    <scope>NUCLEOTIDE SEQUENCE</scope>
    <source>
        <strain evidence="3">CBS 279.74</strain>
    </source>
</reference>
<feature type="non-terminal residue" evidence="3">
    <location>
        <position position="1"/>
    </location>
</feature>
<feature type="compositionally biased region" description="Basic residues" evidence="1">
    <location>
        <begin position="409"/>
        <end position="420"/>
    </location>
</feature>
<dbReference type="InterPro" id="IPR003034">
    <property type="entry name" value="SAP_dom"/>
</dbReference>
<dbReference type="OrthoDB" id="5552842at2759"/>
<feature type="region of interest" description="Disordered" evidence="1">
    <location>
        <begin position="409"/>
        <end position="441"/>
    </location>
</feature>
<dbReference type="GO" id="GO:0000403">
    <property type="term" value="F:Y-form DNA binding"/>
    <property type="evidence" value="ECO:0007669"/>
    <property type="project" value="TreeGrafter"/>
</dbReference>
<sequence length="441" mass="48481">IPINMAPKPPPLTINTLQALLTRIGSATSGRKENLISRLSRDLEVPRFRGCAGSKKSLRILSIDMGIKNLAFCVADVDLKQSTSLGGSKTKAEIGTNMSIVSWRRIDVGEEVSRLIGERKAKMESMVNEEEIEDPYTPSTLSSTAYSLLAHTLLPYKPDVILIERQRWRSAGGVAVLQWTVRVNTLEGMLWAILTALRAESKSSSTQGGNSYTGDRDYDIFGVDPKRVGYFWIGEDVRATASKKSKPQMEDELILGPEGEVDEIPGAKNRPVVKILSRGKAEKQAKIQLLRSWLTPHVPSTVAALPKGSRGGVDSTRTAIDFEFSTEAQITRASLCSAERVKGGRRNIKVDGLDLKKLDDVTDCFLQAAAWVAWETNRAKMVHEWDSKQGQLRSQGVFAGEVEEEAKPKVKAKKTAKIKMARSDALKTGGRRTRKTTAEGS</sequence>
<accession>A0A6G1K334</accession>
<evidence type="ECO:0000259" key="2">
    <source>
        <dbReference type="PROSITE" id="PS50800"/>
    </source>
</evidence>
<dbReference type="SUPFAM" id="SSF53098">
    <property type="entry name" value="Ribonuclease H-like"/>
    <property type="match status" value="1"/>
</dbReference>
<dbReference type="GO" id="GO:0070336">
    <property type="term" value="F:flap-structured DNA binding"/>
    <property type="evidence" value="ECO:0007669"/>
    <property type="project" value="TreeGrafter"/>
</dbReference>
<dbReference type="Gene3D" id="3.30.420.10">
    <property type="entry name" value="Ribonuclease H-like superfamily/Ribonuclease H"/>
    <property type="match status" value="1"/>
</dbReference>
<proteinExistence type="predicted"/>
<dbReference type="CDD" id="cd16963">
    <property type="entry name" value="CCE1"/>
    <property type="match status" value="1"/>
</dbReference>
<dbReference type="GO" id="GO:0004520">
    <property type="term" value="F:DNA endonuclease activity"/>
    <property type="evidence" value="ECO:0007669"/>
    <property type="project" value="TreeGrafter"/>
</dbReference>
<dbReference type="InterPro" id="IPR036397">
    <property type="entry name" value="RNaseH_sf"/>
</dbReference>
<dbReference type="PROSITE" id="PS50800">
    <property type="entry name" value="SAP"/>
    <property type="match status" value="1"/>
</dbReference>
<evidence type="ECO:0000256" key="1">
    <source>
        <dbReference type="SAM" id="MobiDB-lite"/>
    </source>
</evidence>
<gene>
    <name evidence="3" type="ORF">K504DRAFT_383808</name>
</gene>
<dbReference type="Proteomes" id="UP000799428">
    <property type="component" value="Unassembled WGS sequence"/>
</dbReference>
<evidence type="ECO:0000313" key="3">
    <source>
        <dbReference type="EMBL" id="KAF2707023.1"/>
    </source>
</evidence>
<dbReference type="GO" id="GO:0005739">
    <property type="term" value="C:mitochondrion"/>
    <property type="evidence" value="ECO:0007669"/>
    <property type="project" value="TreeGrafter"/>
</dbReference>
<dbReference type="InterPro" id="IPR039197">
    <property type="entry name" value="Mrs1/Cce1"/>
</dbReference>
<protein>
    <submittedName>
        <fullName evidence="3">Ribonuclease H-like protein</fullName>
    </submittedName>
</protein>
<feature type="domain" description="SAP" evidence="2">
    <location>
        <begin position="9"/>
        <end position="43"/>
    </location>
</feature>
<dbReference type="AlphaFoldDB" id="A0A6G1K334"/>
<dbReference type="EMBL" id="MU005774">
    <property type="protein sequence ID" value="KAF2707023.1"/>
    <property type="molecule type" value="Genomic_DNA"/>
</dbReference>
<evidence type="ECO:0000313" key="4">
    <source>
        <dbReference type="Proteomes" id="UP000799428"/>
    </source>
</evidence>
<dbReference type="Pfam" id="PF09159">
    <property type="entry name" value="Ydc2-catalyt"/>
    <property type="match status" value="1"/>
</dbReference>